<dbReference type="EMBL" id="BMDZ01000066">
    <property type="protein sequence ID" value="GGB56404.1"/>
    <property type="molecule type" value="Genomic_DNA"/>
</dbReference>
<proteinExistence type="predicted"/>
<sequence length="99" mass="10619">MCKRDDVVDPPLDILIAVEAQDAAVPAGDEAKAETSGMGPAQGRGSRTGRAKDIDAPVRKISHRSIRQGWGRGALLDALSFRRALGNQTVRRLPRKSST</sequence>
<accession>A0ABQ1J2G6</accession>
<comment type="caution">
    <text evidence="2">The sequence shown here is derived from an EMBL/GenBank/DDBJ whole genome shotgun (WGS) entry which is preliminary data.</text>
</comment>
<evidence type="ECO:0000256" key="1">
    <source>
        <dbReference type="SAM" id="MobiDB-lite"/>
    </source>
</evidence>
<evidence type="ECO:0000313" key="3">
    <source>
        <dbReference type="Proteomes" id="UP000603352"/>
    </source>
</evidence>
<protein>
    <submittedName>
        <fullName evidence="2">Uncharacterized protein</fullName>
    </submittedName>
</protein>
<keyword evidence="3" id="KW-1185">Reference proteome</keyword>
<dbReference type="Proteomes" id="UP000603352">
    <property type="component" value="Unassembled WGS sequence"/>
</dbReference>
<organism evidence="2 3">
    <name type="scientific">Tistrella bauzanensis</name>
    <dbReference type="NCBI Taxonomy" id="657419"/>
    <lineage>
        <taxon>Bacteria</taxon>
        <taxon>Pseudomonadati</taxon>
        <taxon>Pseudomonadota</taxon>
        <taxon>Alphaproteobacteria</taxon>
        <taxon>Geminicoccales</taxon>
        <taxon>Geminicoccaceae</taxon>
        <taxon>Tistrella</taxon>
    </lineage>
</organism>
<gene>
    <name evidence="2" type="ORF">GCM10011505_41660</name>
</gene>
<name>A0ABQ1J2G6_9PROT</name>
<feature type="region of interest" description="Disordered" evidence="1">
    <location>
        <begin position="23"/>
        <end position="60"/>
    </location>
</feature>
<reference evidence="3" key="1">
    <citation type="journal article" date="2019" name="Int. J. Syst. Evol. Microbiol.">
        <title>The Global Catalogue of Microorganisms (GCM) 10K type strain sequencing project: providing services to taxonomists for standard genome sequencing and annotation.</title>
        <authorList>
            <consortium name="The Broad Institute Genomics Platform"/>
            <consortium name="The Broad Institute Genome Sequencing Center for Infectious Disease"/>
            <person name="Wu L."/>
            <person name="Ma J."/>
        </authorList>
    </citation>
    <scope>NUCLEOTIDE SEQUENCE [LARGE SCALE GENOMIC DNA]</scope>
    <source>
        <strain evidence="3">CGMCC 1.10188</strain>
    </source>
</reference>
<evidence type="ECO:0000313" key="2">
    <source>
        <dbReference type="EMBL" id="GGB56404.1"/>
    </source>
</evidence>